<dbReference type="Proteomes" id="UP000693970">
    <property type="component" value="Unassembled WGS sequence"/>
</dbReference>
<evidence type="ECO:0000313" key="4">
    <source>
        <dbReference type="Proteomes" id="UP000693970"/>
    </source>
</evidence>
<keyword evidence="2" id="KW-1133">Transmembrane helix</keyword>
<feature type="region of interest" description="Disordered" evidence="1">
    <location>
        <begin position="1"/>
        <end position="31"/>
    </location>
</feature>
<feature type="region of interest" description="Disordered" evidence="1">
    <location>
        <begin position="82"/>
        <end position="114"/>
    </location>
</feature>
<evidence type="ECO:0000256" key="1">
    <source>
        <dbReference type="SAM" id="MobiDB-lite"/>
    </source>
</evidence>
<name>A0A9K3M417_9STRA</name>
<protein>
    <submittedName>
        <fullName evidence="3">Uncharacterized protein</fullName>
    </submittedName>
</protein>
<sequence length="262" mass="29664">MSNKRPIPKQSSEAVAQKAQQQNAKAFSYPPQGFQTPIEHTLIHTMIRETSIFPAEAVLDAIAKEDFVQYFFVNEDDKNKQKRSALDSVENGDNNTNNNNVISNSTTTTTTTHPSNISYAQLTALLALAGEEWAESTKVPEKLCQCISKQIVNYANRHNFDRQQELQDLIEPLLEYARKARRKQSLQLLPWFAAVAVSVVNPLAFYTTYMAMIAVNGEVMAKRDMSDRNTLDIVDLSNRRANVEKSSLLDEDYNNEEQLQDD</sequence>
<dbReference type="EMBL" id="JAGRRH010000002">
    <property type="protein sequence ID" value="KAG7372975.1"/>
    <property type="molecule type" value="Genomic_DNA"/>
</dbReference>
<proteinExistence type="predicted"/>
<comment type="caution">
    <text evidence="3">The sequence shown here is derived from an EMBL/GenBank/DDBJ whole genome shotgun (WGS) entry which is preliminary data.</text>
</comment>
<feature type="compositionally biased region" description="Low complexity" evidence="1">
    <location>
        <begin position="16"/>
        <end position="26"/>
    </location>
</feature>
<gene>
    <name evidence="3" type="ORF">IV203_033699</name>
</gene>
<accession>A0A9K3M417</accession>
<feature type="compositionally biased region" description="Polar residues" evidence="1">
    <location>
        <begin position="1"/>
        <end position="14"/>
    </location>
</feature>
<keyword evidence="2" id="KW-0472">Membrane</keyword>
<keyword evidence="2" id="KW-0812">Transmembrane</keyword>
<organism evidence="3 4">
    <name type="scientific">Nitzschia inconspicua</name>
    <dbReference type="NCBI Taxonomy" id="303405"/>
    <lineage>
        <taxon>Eukaryota</taxon>
        <taxon>Sar</taxon>
        <taxon>Stramenopiles</taxon>
        <taxon>Ochrophyta</taxon>
        <taxon>Bacillariophyta</taxon>
        <taxon>Bacillariophyceae</taxon>
        <taxon>Bacillariophycidae</taxon>
        <taxon>Bacillariales</taxon>
        <taxon>Bacillariaceae</taxon>
        <taxon>Nitzschia</taxon>
    </lineage>
</organism>
<evidence type="ECO:0000256" key="2">
    <source>
        <dbReference type="SAM" id="Phobius"/>
    </source>
</evidence>
<reference evidence="3" key="1">
    <citation type="journal article" date="2021" name="Sci. Rep.">
        <title>Diploid genomic architecture of Nitzschia inconspicua, an elite biomass production diatom.</title>
        <authorList>
            <person name="Oliver A."/>
            <person name="Podell S."/>
            <person name="Pinowska A."/>
            <person name="Traller J.C."/>
            <person name="Smith S.R."/>
            <person name="McClure R."/>
            <person name="Beliaev A."/>
            <person name="Bohutskyi P."/>
            <person name="Hill E.A."/>
            <person name="Rabines A."/>
            <person name="Zheng H."/>
            <person name="Allen L.Z."/>
            <person name="Kuo A."/>
            <person name="Grigoriev I.V."/>
            <person name="Allen A.E."/>
            <person name="Hazlebeck D."/>
            <person name="Allen E.E."/>
        </authorList>
    </citation>
    <scope>NUCLEOTIDE SEQUENCE</scope>
    <source>
        <strain evidence="3">Hildebrandi</strain>
    </source>
</reference>
<dbReference type="OrthoDB" id="38060at2759"/>
<keyword evidence="4" id="KW-1185">Reference proteome</keyword>
<feature type="transmembrane region" description="Helical" evidence="2">
    <location>
        <begin position="188"/>
        <end position="215"/>
    </location>
</feature>
<evidence type="ECO:0000313" key="3">
    <source>
        <dbReference type="EMBL" id="KAG7372975.1"/>
    </source>
</evidence>
<feature type="compositionally biased region" description="Low complexity" evidence="1">
    <location>
        <begin position="94"/>
        <end position="114"/>
    </location>
</feature>
<reference evidence="3" key="2">
    <citation type="submission" date="2021-04" db="EMBL/GenBank/DDBJ databases">
        <authorList>
            <person name="Podell S."/>
        </authorList>
    </citation>
    <scope>NUCLEOTIDE SEQUENCE</scope>
    <source>
        <strain evidence="3">Hildebrandi</strain>
    </source>
</reference>
<dbReference type="AlphaFoldDB" id="A0A9K3M417"/>